<protein>
    <submittedName>
        <fullName evidence="2">Uncharacterized protein</fullName>
    </submittedName>
</protein>
<sequence>MAGLWREEVLTPWVVVLDGVNLLAALGAIAGIALLSGALGFYLARRLERPQCPRS</sequence>
<comment type="caution">
    <text evidence="2">The sequence shown here is derived from an EMBL/GenBank/DDBJ whole genome shotgun (WGS) entry which is preliminary data.</text>
</comment>
<evidence type="ECO:0000313" key="3">
    <source>
        <dbReference type="Proteomes" id="UP000280668"/>
    </source>
</evidence>
<dbReference type="EMBL" id="RKHK01000001">
    <property type="protein sequence ID" value="ROR72858.1"/>
    <property type="molecule type" value="Genomic_DNA"/>
</dbReference>
<keyword evidence="1" id="KW-0812">Transmembrane</keyword>
<accession>A0A3N2BCA2</accession>
<gene>
    <name evidence="2" type="ORF">EDD31_1219</name>
</gene>
<dbReference type="RefSeq" id="WP_170163210.1">
    <property type="nucleotide sequence ID" value="NZ_RKHK01000001.1"/>
</dbReference>
<evidence type="ECO:0000256" key="1">
    <source>
        <dbReference type="SAM" id="Phobius"/>
    </source>
</evidence>
<name>A0A3N2BCA2_9MICO</name>
<reference evidence="2 3" key="1">
    <citation type="submission" date="2018-11" db="EMBL/GenBank/DDBJ databases">
        <title>Sequencing the genomes of 1000 actinobacteria strains.</title>
        <authorList>
            <person name="Klenk H.-P."/>
        </authorList>
    </citation>
    <scope>NUCLEOTIDE SEQUENCE [LARGE SCALE GENOMIC DNA]</scope>
    <source>
        <strain evidence="2 3">DSM 11294</strain>
    </source>
</reference>
<evidence type="ECO:0000313" key="2">
    <source>
        <dbReference type="EMBL" id="ROR72858.1"/>
    </source>
</evidence>
<feature type="transmembrane region" description="Helical" evidence="1">
    <location>
        <begin position="20"/>
        <end position="44"/>
    </location>
</feature>
<dbReference type="Proteomes" id="UP000280668">
    <property type="component" value="Unassembled WGS sequence"/>
</dbReference>
<organism evidence="2 3">
    <name type="scientific">Bogoriella caseilytica</name>
    <dbReference type="NCBI Taxonomy" id="56055"/>
    <lineage>
        <taxon>Bacteria</taxon>
        <taxon>Bacillati</taxon>
        <taxon>Actinomycetota</taxon>
        <taxon>Actinomycetes</taxon>
        <taxon>Micrococcales</taxon>
        <taxon>Bogoriellaceae</taxon>
        <taxon>Bogoriella</taxon>
    </lineage>
</organism>
<keyword evidence="1" id="KW-1133">Transmembrane helix</keyword>
<keyword evidence="1" id="KW-0472">Membrane</keyword>
<dbReference type="AlphaFoldDB" id="A0A3N2BCA2"/>
<proteinExistence type="predicted"/>
<keyword evidence="3" id="KW-1185">Reference proteome</keyword>